<evidence type="ECO:0000256" key="6">
    <source>
        <dbReference type="ARBA" id="ARBA00022989"/>
    </source>
</evidence>
<keyword evidence="7 9" id="KW-0811">Translocation</keyword>
<dbReference type="PANTHER" id="PTHR33910">
    <property type="entry name" value="PROTEIN TRANSLOCASE SUBUNIT SECE"/>
    <property type="match status" value="1"/>
</dbReference>
<dbReference type="InterPro" id="IPR005807">
    <property type="entry name" value="SecE_bac"/>
</dbReference>
<evidence type="ECO:0000256" key="9">
    <source>
        <dbReference type="HAMAP-Rule" id="MF_00422"/>
    </source>
</evidence>
<evidence type="ECO:0000256" key="5">
    <source>
        <dbReference type="ARBA" id="ARBA00022927"/>
    </source>
</evidence>
<keyword evidence="11" id="KW-1185">Reference proteome</keyword>
<dbReference type="EMBL" id="JAPJZI010000001">
    <property type="protein sequence ID" value="MDA5398680.1"/>
    <property type="molecule type" value="Genomic_DNA"/>
</dbReference>
<accession>A0A9X3ZHM4</accession>
<evidence type="ECO:0000256" key="8">
    <source>
        <dbReference type="ARBA" id="ARBA00023136"/>
    </source>
</evidence>
<evidence type="ECO:0000256" key="2">
    <source>
        <dbReference type="ARBA" id="ARBA00022448"/>
    </source>
</evidence>
<proteinExistence type="inferred from homology"/>
<dbReference type="GO" id="GO:0043952">
    <property type="term" value="P:protein transport by the Sec complex"/>
    <property type="evidence" value="ECO:0007669"/>
    <property type="project" value="UniProtKB-UniRule"/>
</dbReference>
<keyword evidence="6 9" id="KW-1133">Transmembrane helix</keyword>
<evidence type="ECO:0000313" key="11">
    <source>
        <dbReference type="Proteomes" id="UP001151234"/>
    </source>
</evidence>
<dbReference type="HAMAP" id="MF_00422">
    <property type="entry name" value="SecE"/>
    <property type="match status" value="1"/>
</dbReference>
<dbReference type="GO" id="GO:0005886">
    <property type="term" value="C:plasma membrane"/>
    <property type="evidence" value="ECO:0007669"/>
    <property type="project" value="UniProtKB-SubCell"/>
</dbReference>
<keyword evidence="2 9" id="KW-0813">Transport</keyword>
<dbReference type="GO" id="GO:0065002">
    <property type="term" value="P:intracellular protein transmembrane transport"/>
    <property type="evidence" value="ECO:0007669"/>
    <property type="project" value="UniProtKB-UniRule"/>
</dbReference>
<comment type="function">
    <text evidence="9">Essential subunit of the Sec protein translocation channel SecYEG. Clamps together the 2 halves of SecY. May contact the channel plug during translocation.</text>
</comment>
<dbReference type="AlphaFoldDB" id="A0A9X3ZHM4"/>
<comment type="caution">
    <text evidence="10">The sequence shown here is derived from an EMBL/GenBank/DDBJ whole genome shotgun (WGS) entry which is preliminary data.</text>
</comment>
<name>A0A9X3ZHM4_9HYPH</name>
<gene>
    <name evidence="9 10" type="primary">secE</name>
    <name evidence="10" type="ORF">OQ273_08865</name>
</gene>
<dbReference type="Proteomes" id="UP001151234">
    <property type="component" value="Unassembled WGS sequence"/>
</dbReference>
<comment type="similarity">
    <text evidence="9">Belongs to the SecE/SEC61-gamma family.</text>
</comment>
<comment type="subunit">
    <text evidence="9">Component of the Sec protein translocase complex. Heterotrimer consisting of SecY, SecE and SecG subunits. The heterotrimers can form oligomers, although 1 heterotrimer is thought to be able to translocate proteins. Interacts with the ribosome. Interacts with SecDF, and other proteins may be involved. Interacts with SecA.</text>
</comment>
<dbReference type="Gene3D" id="1.20.5.1030">
    <property type="entry name" value="Preprotein translocase secy subunit"/>
    <property type="match status" value="1"/>
</dbReference>
<dbReference type="GO" id="GO:0006605">
    <property type="term" value="P:protein targeting"/>
    <property type="evidence" value="ECO:0007669"/>
    <property type="project" value="UniProtKB-UniRule"/>
</dbReference>
<keyword evidence="8 9" id="KW-0472">Membrane</keyword>
<evidence type="ECO:0000256" key="4">
    <source>
        <dbReference type="ARBA" id="ARBA00022692"/>
    </source>
</evidence>
<comment type="subcellular location">
    <subcellularLocation>
        <location evidence="9">Cell membrane</location>
        <topology evidence="9">Single-pass membrane protein</topology>
    </subcellularLocation>
    <subcellularLocation>
        <location evidence="1">Membrane</location>
    </subcellularLocation>
</comment>
<protein>
    <recommendedName>
        <fullName evidence="9">Protein translocase subunit SecE</fullName>
    </recommendedName>
</protein>
<evidence type="ECO:0000256" key="7">
    <source>
        <dbReference type="ARBA" id="ARBA00023010"/>
    </source>
</evidence>
<dbReference type="GO" id="GO:0009306">
    <property type="term" value="P:protein secretion"/>
    <property type="evidence" value="ECO:0007669"/>
    <property type="project" value="UniProtKB-UniRule"/>
</dbReference>
<dbReference type="PROSITE" id="PS01067">
    <property type="entry name" value="SECE_SEC61G"/>
    <property type="match status" value="1"/>
</dbReference>
<dbReference type="RefSeq" id="WP_267990088.1">
    <property type="nucleotide sequence ID" value="NZ_JAPJZI010000001.1"/>
</dbReference>
<organism evidence="10 11">
    <name type="scientific">Hoeflea prorocentri</name>
    <dbReference type="NCBI Taxonomy" id="1922333"/>
    <lineage>
        <taxon>Bacteria</taxon>
        <taxon>Pseudomonadati</taxon>
        <taxon>Pseudomonadota</taxon>
        <taxon>Alphaproteobacteria</taxon>
        <taxon>Hyphomicrobiales</taxon>
        <taxon>Rhizobiaceae</taxon>
        <taxon>Hoeflea</taxon>
    </lineage>
</organism>
<reference evidence="10" key="1">
    <citation type="submission" date="2022-11" db="EMBL/GenBank/DDBJ databases">
        <title>Draft genome sequence of Hoeflea poritis E7-10 and Hoeflea prorocentri PM5-8, separated from scleractinian coral Porites lutea and marine dinoflagellate.</title>
        <authorList>
            <person name="Zhang G."/>
            <person name="Wei Q."/>
            <person name="Cai L."/>
        </authorList>
    </citation>
    <scope>NUCLEOTIDE SEQUENCE</scope>
    <source>
        <strain evidence="10">PM5-8</strain>
    </source>
</reference>
<evidence type="ECO:0000313" key="10">
    <source>
        <dbReference type="EMBL" id="MDA5398680.1"/>
    </source>
</evidence>
<dbReference type="Pfam" id="PF00584">
    <property type="entry name" value="SecE"/>
    <property type="match status" value="1"/>
</dbReference>
<keyword evidence="5 9" id="KW-0653">Protein transport</keyword>
<feature type="transmembrane region" description="Helical" evidence="9">
    <location>
        <begin position="30"/>
        <end position="50"/>
    </location>
</feature>
<dbReference type="GO" id="GO:0008320">
    <property type="term" value="F:protein transmembrane transporter activity"/>
    <property type="evidence" value="ECO:0007669"/>
    <property type="project" value="UniProtKB-UniRule"/>
</dbReference>
<evidence type="ECO:0000256" key="1">
    <source>
        <dbReference type="ARBA" id="ARBA00004370"/>
    </source>
</evidence>
<dbReference type="InterPro" id="IPR001901">
    <property type="entry name" value="Translocase_SecE/Sec61-g"/>
</dbReference>
<dbReference type="InterPro" id="IPR038379">
    <property type="entry name" value="SecE_sf"/>
</dbReference>
<dbReference type="PANTHER" id="PTHR33910:SF1">
    <property type="entry name" value="PROTEIN TRANSLOCASE SUBUNIT SECE"/>
    <property type="match status" value="1"/>
</dbReference>
<dbReference type="NCBIfam" id="TIGR00964">
    <property type="entry name" value="secE_bact"/>
    <property type="match status" value="1"/>
</dbReference>
<sequence>MASKTNPFAFLQQVRAETSKVTWPSRRETMISTLMVLVMVILAAAFFFAADQLLGWLVGLVLNVGG</sequence>
<keyword evidence="3 9" id="KW-1003">Cell membrane</keyword>
<keyword evidence="4 9" id="KW-0812">Transmembrane</keyword>
<evidence type="ECO:0000256" key="3">
    <source>
        <dbReference type="ARBA" id="ARBA00022475"/>
    </source>
</evidence>